<sequence length="143" mass="15180">MPDLADTPTTAFSPAMPVRGSVPGNAESAQPSPEGWDAPTTFSLYRHGEVTVIGWDGAEEIDADPEAFLREAADVVAGADAKALAIDLTGLERYPPGMLGGLPSLVRRDVRVLLFNPTEDVRGILEASRLDQLLGVHTADLED</sequence>
<dbReference type="RefSeq" id="WP_171186380.1">
    <property type="nucleotide sequence ID" value="NZ_WTPX01000054.1"/>
</dbReference>
<proteinExistence type="predicted"/>
<gene>
    <name evidence="2" type="ORF">LzC2_19800</name>
</gene>
<evidence type="ECO:0000313" key="3">
    <source>
        <dbReference type="Proteomes" id="UP000609651"/>
    </source>
</evidence>
<feature type="region of interest" description="Disordered" evidence="1">
    <location>
        <begin position="1"/>
        <end position="40"/>
    </location>
</feature>
<evidence type="ECO:0000256" key="1">
    <source>
        <dbReference type="SAM" id="MobiDB-lite"/>
    </source>
</evidence>
<comment type="caution">
    <text evidence="2">The sequence shown here is derived from an EMBL/GenBank/DDBJ whole genome shotgun (WGS) entry which is preliminary data.</text>
</comment>
<accession>A0ABX1VCX3</accession>
<dbReference type="Proteomes" id="UP000609651">
    <property type="component" value="Unassembled WGS sequence"/>
</dbReference>
<reference evidence="2 3" key="1">
    <citation type="journal article" date="2020" name="Syst. Appl. Microbiol.">
        <title>Alienimonas chondri sp. nov., a novel planctomycete isolated from the biofilm of the red alga Chondrus crispus.</title>
        <authorList>
            <person name="Vitorino I."/>
            <person name="Albuquerque L."/>
            <person name="Wiegand S."/>
            <person name="Kallscheuer N."/>
            <person name="da Costa M.S."/>
            <person name="Lobo-da-Cunha A."/>
            <person name="Jogler C."/>
            <person name="Lage O.M."/>
        </authorList>
    </citation>
    <scope>NUCLEOTIDE SEQUENCE [LARGE SCALE GENOMIC DNA]</scope>
    <source>
        <strain evidence="2 3">LzC2</strain>
    </source>
</reference>
<name>A0ABX1VCX3_9PLAN</name>
<dbReference type="EMBL" id="WTPX01000054">
    <property type="protein sequence ID" value="NNJ25904.1"/>
    <property type="molecule type" value="Genomic_DNA"/>
</dbReference>
<evidence type="ECO:0000313" key="2">
    <source>
        <dbReference type="EMBL" id="NNJ25904.1"/>
    </source>
</evidence>
<evidence type="ECO:0008006" key="4">
    <source>
        <dbReference type="Google" id="ProtNLM"/>
    </source>
</evidence>
<dbReference type="InterPro" id="IPR036513">
    <property type="entry name" value="STAS_dom_sf"/>
</dbReference>
<dbReference type="SUPFAM" id="SSF52091">
    <property type="entry name" value="SpoIIaa-like"/>
    <property type="match status" value="1"/>
</dbReference>
<protein>
    <recommendedName>
        <fullName evidence="4">STAS domain-containing protein</fullName>
    </recommendedName>
</protein>
<dbReference type="Gene3D" id="3.30.750.24">
    <property type="entry name" value="STAS domain"/>
    <property type="match status" value="1"/>
</dbReference>
<organism evidence="2 3">
    <name type="scientific">Alienimonas chondri</name>
    <dbReference type="NCBI Taxonomy" id="2681879"/>
    <lineage>
        <taxon>Bacteria</taxon>
        <taxon>Pseudomonadati</taxon>
        <taxon>Planctomycetota</taxon>
        <taxon>Planctomycetia</taxon>
        <taxon>Planctomycetales</taxon>
        <taxon>Planctomycetaceae</taxon>
        <taxon>Alienimonas</taxon>
    </lineage>
</organism>
<keyword evidence="3" id="KW-1185">Reference proteome</keyword>